<feature type="binding site" evidence="6">
    <location>
        <position position="259"/>
    </location>
    <ligand>
        <name>substrate</name>
    </ligand>
</feature>
<name>A0A4W4EIL6_ELEEL</name>
<evidence type="ECO:0000256" key="7">
    <source>
        <dbReference type="RuleBase" id="RU000512"/>
    </source>
</evidence>
<reference evidence="10" key="2">
    <citation type="journal article" date="2017" name="Sci. Adv.">
        <title>A tail of two voltages: Proteomic comparison of the three electric organs of the electric eel.</title>
        <authorList>
            <person name="Traeger L.L."/>
            <person name="Sabat G."/>
            <person name="Barrett-Wilt G.A."/>
            <person name="Wells G.B."/>
            <person name="Sussman M.R."/>
        </authorList>
    </citation>
    <scope>NUCLEOTIDE SEQUENCE [LARGE SCALE GENOMIC DNA]</scope>
</reference>
<dbReference type="InterPro" id="IPR013785">
    <property type="entry name" value="Aldolase_TIM"/>
</dbReference>
<dbReference type="Proteomes" id="UP000314983">
    <property type="component" value="Chromosome 2"/>
</dbReference>
<reference evidence="9" key="4">
    <citation type="submission" date="2025-08" db="UniProtKB">
        <authorList>
            <consortium name="Ensembl"/>
        </authorList>
    </citation>
    <scope>IDENTIFICATION</scope>
</reference>
<dbReference type="PROSITE" id="PS00156">
    <property type="entry name" value="OMPDECASE"/>
    <property type="match status" value="1"/>
</dbReference>
<reference evidence="9" key="5">
    <citation type="submission" date="2025-09" db="UniProtKB">
        <authorList>
            <consortium name="Ensembl"/>
        </authorList>
    </citation>
    <scope>IDENTIFICATION</scope>
</reference>
<dbReference type="GeneTree" id="ENSGT00390000001856"/>
<dbReference type="GO" id="GO:0044205">
    <property type="term" value="P:'de novo' UMP biosynthetic process"/>
    <property type="evidence" value="ECO:0007669"/>
    <property type="project" value="UniProtKB-UniPathway"/>
</dbReference>
<dbReference type="NCBIfam" id="TIGR01740">
    <property type="entry name" value="pyrF"/>
    <property type="match status" value="1"/>
</dbReference>
<dbReference type="FunFam" id="3.20.20.70:FF:000092">
    <property type="entry name" value="Uridine monophosphate synthetase"/>
    <property type="match status" value="1"/>
</dbReference>
<protein>
    <recommendedName>
        <fullName evidence="7">Orotidine 5'-phosphate decarboxylase</fullName>
        <ecNumber evidence="7">4.1.1.23</ecNumber>
    </recommendedName>
</protein>
<evidence type="ECO:0000256" key="1">
    <source>
        <dbReference type="ARBA" id="ARBA00004861"/>
    </source>
</evidence>
<feature type="active site" description="For OMPdecase activity" evidence="5">
    <location>
        <position position="120"/>
    </location>
</feature>
<dbReference type="PANTHER" id="PTHR19278">
    <property type="entry name" value="OROTATE PHOSPHORIBOSYLTRANSFERASE"/>
    <property type="match status" value="1"/>
</dbReference>
<dbReference type="PANTHER" id="PTHR19278:SF9">
    <property type="entry name" value="URIDINE 5'-MONOPHOSPHATE SYNTHASE"/>
    <property type="match status" value="1"/>
</dbReference>
<keyword evidence="3 7" id="KW-0665">Pyrimidine biosynthesis</keyword>
<dbReference type="InterPro" id="IPR001754">
    <property type="entry name" value="OMPdeCOase_dom"/>
</dbReference>
<evidence type="ECO:0000256" key="5">
    <source>
        <dbReference type="PIRSR" id="PIRSR614732-1"/>
    </source>
</evidence>
<accession>A0A4W4EIL6</accession>
<dbReference type="GO" id="GO:0004588">
    <property type="term" value="F:orotate phosphoribosyltransferase activity"/>
    <property type="evidence" value="ECO:0007669"/>
    <property type="project" value="TreeGrafter"/>
</dbReference>
<comment type="similarity">
    <text evidence="7">Belongs to the OMP decarboxylase family.</text>
</comment>
<feature type="binding site" evidence="6">
    <location>
        <position position="180"/>
    </location>
    <ligand>
        <name>substrate</name>
    </ligand>
</feature>
<feature type="active site" description="For OMPdecase activity" evidence="5">
    <location>
        <position position="122"/>
    </location>
</feature>
<dbReference type="Pfam" id="PF00215">
    <property type="entry name" value="OMPdecase"/>
    <property type="match status" value="1"/>
</dbReference>
<dbReference type="UniPathway" id="UPA00070">
    <property type="reaction ID" value="UER00120"/>
</dbReference>
<evidence type="ECO:0000256" key="4">
    <source>
        <dbReference type="ARBA" id="ARBA00023239"/>
    </source>
</evidence>
<dbReference type="InterPro" id="IPR018089">
    <property type="entry name" value="OMPdecase_AS"/>
</dbReference>
<dbReference type="SMART" id="SM00934">
    <property type="entry name" value="OMPdecase"/>
    <property type="match status" value="1"/>
</dbReference>
<sequence>TPARALTACAGFLTRLFHWRPSSRPRLTAEESLGYGERAALPGTHPLAARLFTLMEEKTSNLCVSADVSSADELLKLADAVGPLVCALKTHVDVLCDFSPAVSVRLGELARKHNFLIFEDRKFADIGNTVKHQYEGGVYKISSWAHIVNAHALPGPGVVEGLQVVGKPLGRGCLLIAQMSSQGCLATAEYTQAVVKMAEDYPDFVFGFISTSKISSKPEHVHMTPGVQLQSGGEGLGQQYTSPVEVICSKGSDVIIVGRGILASPDRLKAAEEYRVAGWEAYLRRLSAPREPLLPPSVTLIQESAVSYPGEQLLCTNE</sequence>
<dbReference type="GO" id="GO:0004590">
    <property type="term" value="F:orotidine-5'-phosphate decarboxylase activity"/>
    <property type="evidence" value="ECO:0007669"/>
    <property type="project" value="UniProtKB-EC"/>
</dbReference>
<evidence type="ECO:0000256" key="2">
    <source>
        <dbReference type="ARBA" id="ARBA00022793"/>
    </source>
</evidence>
<organism evidence="9 10">
    <name type="scientific">Electrophorus electricus</name>
    <name type="common">Electric eel</name>
    <name type="synonym">Gymnotus electricus</name>
    <dbReference type="NCBI Taxonomy" id="8005"/>
    <lineage>
        <taxon>Eukaryota</taxon>
        <taxon>Metazoa</taxon>
        <taxon>Chordata</taxon>
        <taxon>Craniata</taxon>
        <taxon>Vertebrata</taxon>
        <taxon>Euteleostomi</taxon>
        <taxon>Actinopterygii</taxon>
        <taxon>Neopterygii</taxon>
        <taxon>Teleostei</taxon>
        <taxon>Ostariophysi</taxon>
        <taxon>Gymnotiformes</taxon>
        <taxon>Gymnotoidei</taxon>
        <taxon>Gymnotidae</taxon>
        <taxon>Electrophorus</taxon>
    </lineage>
</organism>
<feature type="active site" description="For OMPdecase activity" evidence="5">
    <location>
        <position position="125"/>
    </location>
</feature>
<keyword evidence="4 7" id="KW-0456">Lyase</keyword>
<evidence type="ECO:0000313" key="9">
    <source>
        <dbReference type="Ensembl" id="ENSEEEP00000011640.2"/>
    </source>
</evidence>
<dbReference type="Ensembl" id="ENSEEET00000011775.2">
    <property type="protein sequence ID" value="ENSEEEP00000011640.2"/>
    <property type="gene ID" value="ENSEEEG00000005854.2"/>
</dbReference>
<dbReference type="AlphaFoldDB" id="A0A4W4EIL6"/>
<reference evidence="10" key="1">
    <citation type="journal article" date="2014" name="Science">
        <title>Nonhuman genetics. Genomic basis for the convergent evolution of electric organs.</title>
        <authorList>
            <person name="Gallant J.R."/>
            <person name="Traeger L.L."/>
            <person name="Volkening J.D."/>
            <person name="Moffett H."/>
            <person name="Chen P.H."/>
            <person name="Novina C.D."/>
            <person name="Phillips G.N.Jr."/>
            <person name="Anand R."/>
            <person name="Wells G.B."/>
            <person name="Pinch M."/>
            <person name="Guth R."/>
            <person name="Unguez G.A."/>
            <person name="Albert J.S."/>
            <person name="Zakon H.H."/>
            <person name="Samanta M.P."/>
            <person name="Sussman M.R."/>
        </authorList>
    </citation>
    <scope>NUCLEOTIDE SEQUENCE [LARGE SCALE GENOMIC DNA]</scope>
</reference>
<keyword evidence="10" id="KW-1185">Reference proteome</keyword>
<gene>
    <name evidence="9" type="primary">UMPS</name>
</gene>
<comment type="catalytic activity">
    <reaction evidence="7">
        <text>orotidine 5'-phosphate + H(+) = UMP + CO2</text>
        <dbReference type="Rhea" id="RHEA:11596"/>
        <dbReference type="ChEBI" id="CHEBI:15378"/>
        <dbReference type="ChEBI" id="CHEBI:16526"/>
        <dbReference type="ChEBI" id="CHEBI:57538"/>
        <dbReference type="ChEBI" id="CHEBI:57865"/>
        <dbReference type="EC" id="4.1.1.23"/>
    </reaction>
</comment>
<proteinExistence type="inferred from homology"/>
<feature type="binding site" evidence="6">
    <location>
        <position position="67"/>
    </location>
    <ligand>
        <name>substrate</name>
    </ligand>
</feature>
<feature type="binding site" evidence="6">
    <location>
        <position position="238"/>
    </location>
    <ligand>
        <name>substrate</name>
    </ligand>
</feature>
<dbReference type="CDD" id="cd04725">
    <property type="entry name" value="OMP_decarboxylase_like"/>
    <property type="match status" value="1"/>
</dbReference>
<evidence type="ECO:0000313" key="10">
    <source>
        <dbReference type="Proteomes" id="UP000314983"/>
    </source>
</evidence>
<feature type="binding site" evidence="6">
    <location>
        <position position="258"/>
    </location>
    <ligand>
        <name>substrate</name>
    </ligand>
</feature>
<comment type="pathway">
    <text evidence="1 7">Pyrimidine metabolism; UMP biosynthesis via de novo pathway; UMP from orotate: step 2/2.</text>
</comment>
<dbReference type="EC" id="4.1.1.23" evidence="7"/>
<feature type="binding site" evidence="6">
    <location>
        <position position="89"/>
    </location>
    <ligand>
        <name>substrate</name>
    </ligand>
</feature>
<dbReference type="InterPro" id="IPR011060">
    <property type="entry name" value="RibuloseP-bd_barrel"/>
</dbReference>
<dbReference type="SUPFAM" id="SSF51366">
    <property type="entry name" value="Ribulose-phoshate binding barrel"/>
    <property type="match status" value="1"/>
</dbReference>
<evidence type="ECO:0000259" key="8">
    <source>
        <dbReference type="SMART" id="SM00934"/>
    </source>
</evidence>
<evidence type="ECO:0000256" key="6">
    <source>
        <dbReference type="PIRSR" id="PIRSR614732-2"/>
    </source>
</evidence>
<feature type="domain" description="Orotidine 5'-phosphate decarboxylase" evidence="8">
    <location>
        <begin position="61"/>
        <end position="274"/>
    </location>
</feature>
<reference evidence="9" key="3">
    <citation type="submission" date="2020-05" db="EMBL/GenBank/DDBJ databases">
        <title>Electrophorus electricus (electric eel) genome, fEleEle1, primary haplotype.</title>
        <authorList>
            <person name="Myers G."/>
            <person name="Meyer A."/>
            <person name="Fedrigo O."/>
            <person name="Formenti G."/>
            <person name="Rhie A."/>
            <person name="Tracey A."/>
            <person name="Sims Y."/>
            <person name="Jarvis E.D."/>
        </authorList>
    </citation>
    <scope>NUCLEOTIDE SEQUENCE [LARGE SCALE GENOMIC DNA]</scope>
</reference>
<evidence type="ECO:0000256" key="3">
    <source>
        <dbReference type="ARBA" id="ARBA00022975"/>
    </source>
</evidence>
<dbReference type="InterPro" id="IPR014732">
    <property type="entry name" value="OMPdecase"/>
</dbReference>
<keyword evidence="2 7" id="KW-0210">Decarboxylase</keyword>
<dbReference type="Gene3D" id="3.20.20.70">
    <property type="entry name" value="Aldolase class I"/>
    <property type="match status" value="1"/>
</dbReference>
<dbReference type="GO" id="GO:0006207">
    <property type="term" value="P:'de novo' pyrimidine nucleobase biosynthetic process"/>
    <property type="evidence" value="ECO:0007669"/>
    <property type="project" value="InterPro"/>
</dbReference>